<dbReference type="PANTHER" id="PTHR43201">
    <property type="entry name" value="ACYL-COA SYNTHETASE"/>
    <property type="match status" value="1"/>
</dbReference>
<dbReference type="AlphaFoldDB" id="A0A7I4CL31"/>
<dbReference type="InterPro" id="IPR045310">
    <property type="entry name" value="Pcs60-like"/>
</dbReference>
<evidence type="ECO:0000259" key="6">
    <source>
        <dbReference type="Pfam" id="PF00501"/>
    </source>
</evidence>
<protein>
    <submittedName>
        <fullName evidence="8">Uncharacterized protein</fullName>
    </submittedName>
</protein>
<dbReference type="GO" id="GO:0006631">
    <property type="term" value="P:fatty acid metabolic process"/>
    <property type="evidence" value="ECO:0000318"/>
    <property type="project" value="GO_Central"/>
</dbReference>
<keyword evidence="3" id="KW-0547">Nucleotide-binding</keyword>
<dbReference type="GeneID" id="112277050"/>
<evidence type="ECO:0000256" key="2">
    <source>
        <dbReference type="ARBA" id="ARBA00022598"/>
    </source>
</evidence>
<keyword evidence="4" id="KW-0067">ATP-binding</keyword>
<dbReference type="Proteomes" id="UP000006727">
    <property type="component" value="Chromosome 24"/>
</dbReference>
<evidence type="ECO:0000256" key="5">
    <source>
        <dbReference type="SAM" id="MobiDB-lite"/>
    </source>
</evidence>
<dbReference type="Gramene" id="Pp3c24_4490V3.5">
    <property type="protein sequence ID" value="Pp3c24_4490V3.5"/>
    <property type="gene ID" value="Pp3c24_4490"/>
</dbReference>
<dbReference type="OrthoDB" id="3633556at2759"/>
<dbReference type="RefSeq" id="XP_024364789.1">
    <property type="nucleotide sequence ID" value="XM_024509021.2"/>
</dbReference>
<dbReference type="InterPro" id="IPR045851">
    <property type="entry name" value="AMP-bd_C_sf"/>
</dbReference>
<evidence type="ECO:0000256" key="4">
    <source>
        <dbReference type="ARBA" id="ARBA00022840"/>
    </source>
</evidence>
<dbReference type="GO" id="GO:0031956">
    <property type="term" value="F:medium-chain fatty acid-CoA ligase activity"/>
    <property type="evidence" value="ECO:0000318"/>
    <property type="project" value="GO_Central"/>
</dbReference>
<dbReference type="SUPFAM" id="SSF56801">
    <property type="entry name" value="Acetyl-CoA synthetase-like"/>
    <property type="match status" value="1"/>
</dbReference>
<sequence>MHLSLIVPRKKCIRCFQPSSVTTRFFATSPRFAAIRGALSKPIMGRVTLIELLDNSAAEHGEQPGLITSGSLQLTHKELQDAIDKTAIQLRRIGVKPGNLVSLAFPNTLEFVVAFIAVTRVRAIAAPLNSAYTEDEFKFYLEDANSTLLLVPGAEGNKAAEAASKTLGLPIAGVHWEKGSSSGDEIVLTPKDKVEVAPEPEDGAGPKPDEGDEALFLHTSGTTSRPKGVPLTQKNLASSIKNIIATYELTPSDRTLIVMPLFHVHGLMAALLSTLVSGGAAVLPSAGRFSASSFWSDIRDNHVTWYTAVPTIHQILLKVHKSKPESEYPKLRFIRSCSSSLAPPVLADLEASFKAPVLEAYAMTEASHQMTSNPLPHHGVHKPGSVGKATGIELAILDDDGSILKPGEIGEICIKGPNVTSGYKNNPDANQVAFAFDWFHTGDRGKLDEEGYLSLTGRIKELINRGGEKISPLEIDAVLLAHPAVSEAVAFAAPDDHFGEEVNAGIVLNKGTEATAMDIVEHCKKNLAPFKIPKRIFFADELPRTATGKIQRRIVAEHFLKTAA</sequence>
<dbReference type="Pfam" id="PF00501">
    <property type="entry name" value="AMP-binding"/>
    <property type="match status" value="1"/>
</dbReference>
<organism evidence="8 9">
    <name type="scientific">Physcomitrium patens</name>
    <name type="common">Spreading-leaved earth moss</name>
    <name type="synonym">Physcomitrella patens</name>
    <dbReference type="NCBI Taxonomy" id="3218"/>
    <lineage>
        <taxon>Eukaryota</taxon>
        <taxon>Viridiplantae</taxon>
        <taxon>Streptophyta</taxon>
        <taxon>Embryophyta</taxon>
        <taxon>Bryophyta</taxon>
        <taxon>Bryophytina</taxon>
        <taxon>Bryopsida</taxon>
        <taxon>Funariidae</taxon>
        <taxon>Funariales</taxon>
        <taxon>Funariaceae</taxon>
        <taxon>Physcomitrium</taxon>
    </lineage>
</organism>
<dbReference type="PANTHER" id="PTHR43201:SF5">
    <property type="entry name" value="MEDIUM-CHAIN ACYL-COA LIGASE ACSF2, MITOCHONDRIAL"/>
    <property type="match status" value="1"/>
</dbReference>
<reference evidence="8 9" key="2">
    <citation type="journal article" date="2018" name="Plant J.">
        <title>The Physcomitrella patens chromosome-scale assembly reveals moss genome structure and evolution.</title>
        <authorList>
            <person name="Lang D."/>
            <person name="Ullrich K.K."/>
            <person name="Murat F."/>
            <person name="Fuchs J."/>
            <person name="Jenkins J."/>
            <person name="Haas F.B."/>
            <person name="Piednoel M."/>
            <person name="Gundlach H."/>
            <person name="Van Bel M."/>
            <person name="Meyberg R."/>
            <person name="Vives C."/>
            <person name="Morata J."/>
            <person name="Symeonidi A."/>
            <person name="Hiss M."/>
            <person name="Muchero W."/>
            <person name="Kamisugi Y."/>
            <person name="Saleh O."/>
            <person name="Blanc G."/>
            <person name="Decker E.L."/>
            <person name="van Gessel N."/>
            <person name="Grimwood J."/>
            <person name="Hayes R.D."/>
            <person name="Graham S.W."/>
            <person name="Gunter L.E."/>
            <person name="McDaniel S.F."/>
            <person name="Hoernstein S.N.W."/>
            <person name="Larsson A."/>
            <person name="Li F.W."/>
            <person name="Perroud P.F."/>
            <person name="Phillips J."/>
            <person name="Ranjan P."/>
            <person name="Rokshar D.S."/>
            <person name="Rothfels C.J."/>
            <person name="Schneider L."/>
            <person name="Shu S."/>
            <person name="Stevenson D.W."/>
            <person name="Thummler F."/>
            <person name="Tillich M."/>
            <person name="Villarreal Aguilar J.C."/>
            <person name="Widiez T."/>
            <person name="Wong G.K."/>
            <person name="Wymore A."/>
            <person name="Zhang Y."/>
            <person name="Zimmer A.D."/>
            <person name="Quatrano R.S."/>
            <person name="Mayer K.F.X."/>
            <person name="Goodstein D."/>
            <person name="Casacuberta J.M."/>
            <person name="Vandepoele K."/>
            <person name="Reski R."/>
            <person name="Cuming A.C."/>
            <person name="Tuskan G.A."/>
            <person name="Maumus F."/>
            <person name="Salse J."/>
            <person name="Schmutz J."/>
            <person name="Rensing S.A."/>
        </authorList>
    </citation>
    <scope>NUCLEOTIDE SEQUENCE [LARGE SCALE GENOMIC DNA]</scope>
    <source>
        <strain evidence="8 9">cv. Gransden 2004</strain>
    </source>
</reference>
<feature type="region of interest" description="Disordered" evidence="5">
    <location>
        <begin position="196"/>
        <end position="229"/>
    </location>
</feature>
<evidence type="ECO:0000313" key="8">
    <source>
        <dbReference type="EnsemblPlants" id="Pp3c24_4490V3.6"/>
    </source>
</evidence>
<dbReference type="CDD" id="cd05926">
    <property type="entry name" value="FACL_fum10p_like"/>
    <property type="match status" value="1"/>
</dbReference>
<dbReference type="Gene3D" id="3.30.300.30">
    <property type="match status" value="1"/>
</dbReference>
<dbReference type="GO" id="GO:0005524">
    <property type="term" value="F:ATP binding"/>
    <property type="evidence" value="ECO:0007669"/>
    <property type="project" value="UniProtKB-KW"/>
</dbReference>
<dbReference type="KEGG" id="ppp:112277050"/>
<reference evidence="8" key="3">
    <citation type="submission" date="2020-12" db="UniProtKB">
        <authorList>
            <consortium name="EnsemblPlants"/>
        </authorList>
    </citation>
    <scope>IDENTIFICATION</scope>
</reference>
<dbReference type="EnsemblPlants" id="Pp3c24_4490V3.5">
    <property type="protein sequence ID" value="Pp3c24_4490V3.5"/>
    <property type="gene ID" value="Pp3c24_4490"/>
</dbReference>
<dbReference type="Gene3D" id="3.40.50.12780">
    <property type="entry name" value="N-terminal domain of ligase-like"/>
    <property type="match status" value="1"/>
</dbReference>
<keyword evidence="9" id="KW-1185">Reference proteome</keyword>
<evidence type="ECO:0000256" key="1">
    <source>
        <dbReference type="ARBA" id="ARBA00006432"/>
    </source>
</evidence>
<accession>A0A7I4CL31</accession>
<dbReference type="InterPro" id="IPR042099">
    <property type="entry name" value="ANL_N_sf"/>
</dbReference>
<proteinExistence type="inferred from homology"/>
<feature type="domain" description="AMP-binding enzyme C-terminal" evidence="7">
    <location>
        <begin position="474"/>
        <end position="549"/>
    </location>
</feature>
<gene>
    <name evidence="8" type="primary">LOC112277050</name>
</gene>
<dbReference type="PROSITE" id="PS00455">
    <property type="entry name" value="AMP_BINDING"/>
    <property type="match status" value="1"/>
</dbReference>
<dbReference type="Gramene" id="Pp3c24_4490V3.6">
    <property type="protein sequence ID" value="Pp3c24_4490V3.6"/>
    <property type="gene ID" value="Pp3c24_4490"/>
</dbReference>
<dbReference type="EMBL" id="ABEU02000024">
    <property type="status" value="NOT_ANNOTATED_CDS"/>
    <property type="molecule type" value="Genomic_DNA"/>
</dbReference>
<dbReference type="Pfam" id="PF13193">
    <property type="entry name" value="AMP-binding_C"/>
    <property type="match status" value="1"/>
</dbReference>
<dbReference type="FunFam" id="3.30.300.30:FF:000007">
    <property type="entry name" value="4-coumarate--CoA ligase 2"/>
    <property type="match status" value="1"/>
</dbReference>
<evidence type="ECO:0000313" key="9">
    <source>
        <dbReference type="Proteomes" id="UP000006727"/>
    </source>
</evidence>
<dbReference type="EnsemblPlants" id="Pp3c24_4490V3.6">
    <property type="protein sequence ID" value="Pp3c24_4490V3.6"/>
    <property type="gene ID" value="Pp3c24_4490"/>
</dbReference>
<dbReference type="InterPro" id="IPR000873">
    <property type="entry name" value="AMP-dep_synth/lig_dom"/>
</dbReference>
<feature type="domain" description="AMP-dependent synthetase/ligase" evidence="6">
    <location>
        <begin position="54"/>
        <end position="423"/>
    </location>
</feature>
<keyword evidence="2" id="KW-0436">Ligase</keyword>
<evidence type="ECO:0000256" key="3">
    <source>
        <dbReference type="ARBA" id="ARBA00022741"/>
    </source>
</evidence>
<comment type="similarity">
    <text evidence="1">Belongs to the ATP-dependent AMP-binding enzyme family.</text>
</comment>
<dbReference type="InterPro" id="IPR025110">
    <property type="entry name" value="AMP-bd_C"/>
</dbReference>
<name>A0A7I4CL31_PHYPA</name>
<dbReference type="OMA" id="TFRGYYR"/>
<dbReference type="InterPro" id="IPR020845">
    <property type="entry name" value="AMP-binding_CS"/>
</dbReference>
<evidence type="ECO:0000259" key="7">
    <source>
        <dbReference type="Pfam" id="PF13193"/>
    </source>
</evidence>
<reference evidence="8 9" key="1">
    <citation type="journal article" date="2008" name="Science">
        <title>The Physcomitrella genome reveals evolutionary insights into the conquest of land by plants.</title>
        <authorList>
            <person name="Rensing S."/>
            <person name="Lang D."/>
            <person name="Zimmer A."/>
            <person name="Terry A."/>
            <person name="Salamov A."/>
            <person name="Shapiro H."/>
            <person name="Nishiyama T."/>
            <person name="Perroud P.-F."/>
            <person name="Lindquist E."/>
            <person name="Kamisugi Y."/>
            <person name="Tanahashi T."/>
            <person name="Sakakibara K."/>
            <person name="Fujita T."/>
            <person name="Oishi K."/>
            <person name="Shin-I T."/>
            <person name="Kuroki Y."/>
            <person name="Toyoda A."/>
            <person name="Suzuki Y."/>
            <person name="Hashimoto A."/>
            <person name="Yamaguchi K."/>
            <person name="Sugano A."/>
            <person name="Kohara Y."/>
            <person name="Fujiyama A."/>
            <person name="Anterola A."/>
            <person name="Aoki S."/>
            <person name="Ashton N."/>
            <person name="Barbazuk W.B."/>
            <person name="Barker E."/>
            <person name="Bennetzen J."/>
            <person name="Bezanilla M."/>
            <person name="Blankenship R."/>
            <person name="Cho S.H."/>
            <person name="Dutcher S."/>
            <person name="Estelle M."/>
            <person name="Fawcett J.A."/>
            <person name="Gundlach H."/>
            <person name="Hanada K."/>
            <person name="Heyl A."/>
            <person name="Hicks K.A."/>
            <person name="Hugh J."/>
            <person name="Lohr M."/>
            <person name="Mayer K."/>
            <person name="Melkozernov A."/>
            <person name="Murata T."/>
            <person name="Nelson D."/>
            <person name="Pils B."/>
            <person name="Prigge M."/>
            <person name="Reiss B."/>
            <person name="Renner T."/>
            <person name="Rombauts S."/>
            <person name="Rushton P."/>
            <person name="Sanderfoot A."/>
            <person name="Schween G."/>
            <person name="Shiu S.-H."/>
            <person name="Stueber K."/>
            <person name="Theodoulou F.L."/>
            <person name="Tu H."/>
            <person name="Van de Peer Y."/>
            <person name="Verrier P.J."/>
            <person name="Waters E."/>
            <person name="Wood A."/>
            <person name="Yang L."/>
            <person name="Cove D."/>
            <person name="Cuming A."/>
            <person name="Hasebe M."/>
            <person name="Lucas S."/>
            <person name="Mishler D.B."/>
            <person name="Reski R."/>
            <person name="Grigoriev I."/>
            <person name="Quatrano R.S."/>
            <person name="Boore J.L."/>
        </authorList>
    </citation>
    <scope>NUCLEOTIDE SEQUENCE [LARGE SCALE GENOMIC DNA]</scope>
    <source>
        <strain evidence="8 9">cv. Gransden 2004</strain>
    </source>
</reference>